<keyword evidence="3" id="KW-1185">Reference proteome</keyword>
<evidence type="ECO:0000259" key="1">
    <source>
        <dbReference type="Pfam" id="PF03016"/>
    </source>
</evidence>
<name>A0A5B6TGS1_9BACT</name>
<evidence type="ECO:0000313" key="3">
    <source>
        <dbReference type="Proteomes" id="UP000324133"/>
    </source>
</evidence>
<sequence length="331" mass="38417">MRLKLLFITSDLSLLADPDSKMLTKVKEALLKTGSVEEVFSPDTADALIIQEKESYKDFRYIKSLQKDAFINEFASKVYTINRDDCATGLLRGLYTSLPKARFDPAIHASVPYMEYPNKLIFSQNLVDEPPFFLASWRGNTKSNKIRSELIKSLKSNPELQIEATDSWLNHQKEEKERYIQLIRHAKFSLCPAGWAPVSFRIYESMALGRCPVIIADEFVPPPGPNWNEFALFYPQNKTDQLYSFLKEHEGSYSRLGQAAYQYWKEYFSPDVVAGYLANSLLKLLFTAPETTRQHEIKRWNSFQVHWTNHWTLPQRIHLKVNKVFKMALPF</sequence>
<dbReference type="AlphaFoldDB" id="A0A5B6TGS1"/>
<dbReference type="InterPro" id="IPR040911">
    <property type="entry name" value="Exostosin_GT47"/>
</dbReference>
<dbReference type="Proteomes" id="UP000324133">
    <property type="component" value="Unassembled WGS sequence"/>
</dbReference>
<feature type="domain" description="Exostosin GT47" evidence="1">
    <location>
        <begin position="100"/>
        <end position="247"/>
    </location>
</feature>
<dbReference type="PANTHER" id="PTHR11062">
    <property type="entry name" value="EXOSTOSIN HEPARAN SULFATE GLYCOSYLTRANSFERASE -RELATED"/>
    <property type="match status" value="1"/>
</dbReference>
<evidence type="ECO:0000313" key="2">
    <source>
        <dbReference type="EMBL" id="KAA3439591.1"/>
    </source>
</evidence>
<dbReference type="EMBL" id="VKKY01000001">
    <property type="protein sequence ID" value="KAA3439591.1"/>
    <property type="molecule type" value="Genomic_DNA"/>
</dbReference>
<organism evidence="2 3">
    <name type="scientific">Rufibacter hautae</name>
    <dbReference type="NCBI Taxonomy" id="2595005"/>
    <lineage>
        <taxon>Bacteria</taxon>
        <taxon>Pseudomonadati</taxon>
        <taxon>Bacteroidota</taxon>
        <taxon>Cytophagia</taxon>
        <taxon>Cytophagales</taxon>
        <taxon>Hymenobacteraceae</taxon>
        <taxon>Rufibacter</taxon>
    </lineage>
</organism>
<comment type="caution">
    <text evidence="2">The sequence shown here is derived from an EMBL/GenBank/DDBJ whole genome shotgun (WGS) entry which is preliminary data.</text>
</comment>
<accession>A0A5B6TGS1</accession>
<dbReference type="Pfam" id="PF03016">
    <property type="entry name" value="Exostosin_GT47"/>
    <property type="match status" value="1"/>
</dbReference>
<reference evidence="2 3" key="1">
    <citation type="submission" date="2019-07" db="EMBL/GenBank/DDBJ databases">
        <title>Rufibacter sp. nov., isolated from lake sediment.</title>
        <authorList>
            <person name="Qu J.-H."/>
        </authorList>
    </citation>
    <scope>NUCLEOTIDE SEQUENCE [LARGE SCALE GENOMIC DNA]</scope>
    <source>
        <strain evidence="2 3">NBS58-1</strain>
    </source>
</reference>
<dbReference type="InterPro" id="IPR004263">
    <property type="entry name" value="Exostosin"/>
</dbReference>
<proteinExistence type="predicted"/>
<protein>
    <submittedName>
        <fullName evidence="2">Exostosin family protein</fullName>
    </submittedName>
</protein>
<dbReference type="OrthoDB" id="1416011at2"/>
<gene>
    <name evidence="2" type="ORF">FOA19_02605</name>
</gene>
<dbReference type="GO" id="GO:0016757">
    <property type="term" value="F:glycosyltransferase activity"/>
    <property type="evidence" value="ECO:0007669"/>
    <property type="project" value="InterPro"/>
</dbReference>